<dbReference type="InterPro" id="IPR008775">
    <property type="entry name" value="Phytyl_CoA_dOase-like"/>
</dbReference>
<evidence type="ECO:0000256" key="2">
    <source>
        <dbReference type="ARBA" id="ARBA00005830"/>
    </source>
</evidence>
<evidence type="ECO:0008006" key="7">
    <source>
        <dbReference type="Google" id="ProtNLM"/>
    </source>
</evidence>
<reference evidence="5" key="1">
    <citation type="journal article" date="2021" name="Open Biol.">
        <title>Shared evolutionary footprints suggest mitochondrial oxidative damage underlies multiple complex I losses in fungi.</title>
        <authorList>
            <person name="Schikora-Tamarit M.A."/>
            <person name="Marcet-Houben M."/>
            <person name="Nosek J."/>
            <person name="Gabaldon T."/>
        </authorList>
    </citation>
    <scope>NUCLEOTIDE SEQUENCE</scope>
    <source>
        <strain evidence="5">NCAIM Y.01608</strain>
    </source>
</reference>
<dbReference type="EMBL" id="JAEUBD010001504">
    <property type="protein sequence ID" value="KAH3659816.1"/>
    <property type="molecule type" value="Genomic_DNA"/>
</dbReference>
<comment type="similarity">
    <text evidence="2">Belongs to the PhyH family.</text>
</comment>
<proteinExistence type="inferred from homology"/>
<evidence type="ECO:0000256" key="4">
    <source>
        <dbReference type="ARBA" id="ARBA00023004"/>
    </source>
</evidence>
<keyword evidence="6" id="KW-1185">Reference proteome</keyword>
<dbReference type="GO" id="GO:0046872">
    <property type="term" value="F:metal ion binding"/>
    <property type="evidence" value="ECO:0007669"/>
    <property type="project" value="UniProtKB-KW"/>
</dbReference>
<evidence type="ECO:0000256" key="1">
    <source>
        <dbReference type="ARBA" id="ARBA00001962"/>
    </source>
</evidence>
<comment type="cofactor">
    <cofactor evidence="1">
        <name>Fe cation</name>
        <dbReference type="ChEBI" id="CHEBI:24875"/>
    </cofactor>
</comment>
<reference evidence="5" key="2">
    <citation type="submission" date="2021-01" db="EMBL/GenBank/DDBJ databases">
        <authorList>
            <person name="Schikora-Tamarit M.A."/>
        </authorList>
    </citation>
    <scope>NUCLEOTIDE SEQUENCE</scope>
    <source>
        <strain evidence="5">NCAIM Y.01608</strain>
    </source>
</reference>
<evidence type="ECO:0000313" key="6">
    <source>
        <dbReference type="Proteomes" id="UP000788993"/>
    </source>
</evidence>
<dbReference type="Pfam" id="PF05721">
    <property type="entry name" value="PhyH"/>
    <property type="match status" value="1"/>
</dbReference>
<keyword evidence="3" id="KW-0479">Metal-binding</keyword>
<evidence type="ECO:0000313" key="5">
    <source>
        <dbReference type="EMBL" id="KAH3659816.1"/>
    </source>
</evidence>
<keyword evidence="4" id="KW-0408">Iron</keyword>
<protein>
    <recommendedName>
        <fullName evidence="7">Phytanoyl-CoA dioxygenase</fullName>
    </recommendedName>
</protein>
<dbReference type="SUPFAM" id="SSF51197">
    <property type="entry name" value="Clavaminate synthase-like"/>
    <property type="match status" value="1"/>
</dbReference>
<dbReference type="Proteomes" id="UP000788993">
    <property type="component" value="Unassembled WGS sequence"/>
</dbReference>
<evidence type="ECO:0000256" key="3">
    <source>
        <dbReference type="ARBA" id="ARBA00022723"/>
    </source>
</evidence>
<organism evidence="5 6">
    <name type="scientific">Ogataea polymorpha</name>
    <dbReference type="NCBI Taxonomy" id="460523"/>
    <lineage>
        <taxon>Eukaryota</taxon>
        <taxon>Fungi</taxon>
        <taxon>Dikarya</taxon>
        <taxon>Ascomycota</taxon>
        <taxon>Saccharomycotina</taxon>
        <taxon>Pichiomycetes</taxon>
        <taxon>Pichiales</taxon>
        <taxon>Pichiaceae</taxon>
        <taxon>Ogataea</taxon>
    </lineage>
</organism>
<sequence length="296" mass="33398">MLTEKQLAQFDRDGCIAIENYLSPETVEELNDEIQKLLGEIDLKTHPLTRFTTDEDEEHVGDDYFINSSDKIRYFFEVDAFENGELVKPLPKAVNKIGHGLHMKNEAFKKITITEDIAAICSQLGFKDPRALQSMVIIKQPEIGGKVPNHQDGEFLYTEPQSCIGFWFALEPCTVQNGCLSFLPGSHKTAEIKRRFVKDLENGGTKFVDPKTLKDTKATNDPNDSDFVCVEIPAGSLVLIHNKVIHKSERNLSKMSRNAYTFHVIEGEAQYDELNWLQVPPTSPAGTSQFSKIYVN</sequence>
<dbReference type="PANTHER" id="PTHR20883:SF15">
    <property type="entry name" value="PHYTANOYL-COA DIOXYGENASE DOMAIN-CONTAINING PROTEIN 1"/>
    <property type="match status" value="1"/>
</dbReference>
<accession>A0A9P8NV47</accession>
<dbReference type="AlphaFoldDB" id="A0A9P8NV47"/>
<dbReference type="PANTHER" id="PTHR20883">
    <property type="entry name" value="PHYTANOYL-COA DIOXYGENASE DOMAIN CONTAINING 1"/>
    <property type="match status" value="1"/>
</dbReference>
<dbReference type="Gene3D" id="2.60.120.620">
    <property type="entry name" value="q2cbj1_9rhob like domain"/>
    <property type="match status" value="1"/>
</dbReference>
<gene>
    <name evidence="5" type="ORF">OGATHE_005861</name>
</gene>
<name>A0A9P8NV47_9ASCO</name>
<comment type="caution">
    <text evidence="5">The sequence shown here is derived from an EMBL/GenBank/DDBJ whole genome shotgun (WGS) entry which is preliminary data.</text>
</comment>